<proteinExistence type="inferred from homology"/>
<comment type="caution">
    <text evidence="4">The sequence shown here is derived from an EMBL/GenBank/DDBJ whole genome shotgun (WGS) entry which is preliminary data.</text>
</comment>
<dbReference type="InterPro" id="IPR050268">
    <property type="entry name" value="NADH-dep_flavin_reductase"/>
</dbReference>
<dbReference type="Proteomes" id="UP000635606">
    <property type="component" value="Unassembled WGS sequence"/>
</dbReference>
<dbReference type="GO" id="GO:0042602">
    <property type="term" value="F:riboflavin reductase (NADPH) activity"/>
    <property type="evidence" value="ECO:0007669"/>
    <property type="project" value="TreeGrafter"/>
</dbReference>
<dbReference type="EMBL" id="BOPH01000084">
    <property type="protein sequence ID" value="GIJ71011.1"/>
    <property type="molecule type" value="Genomic_DNA"/>
</dbReference>
<sequence length="189" mass="20200">MLKHSVVDPLRFRRLFGHFCTGVTVVTTVDTTGDTALPVGFACQAFAALSLDPPLVLFCPGNASATGHSIERAGHFCVNVLAEDQRDLSRTFGTRGGDKFAGVGWTPCPSGAPVLDGVLAWAACRVEAVHDAGDHRVVIGLVTDLGPVRDARPLLFYKGRYTATAALSPHDPPEVADTLLAWPRHTDWI</sequence>
<name>A0A8J3ZWQ3_9ACTN</name>
<dbReference type="PANTHER" id="PTHR30466">
    <property type="entry name" value="FLAVIN REDUCTASE"/>
    <property type="match status" value="1"/>
</dbReference>
<dbReference type="AlphaFoldDB" id="A0A8J3ZWQ3"/>
<dbReference type="GO" id="GO:0010181">
    <property type="term" value="F:FMN binding"/>
    <property type="evidence" value="ECO:0007669"/>
    <property type="project" value="InterPro"/>
</dbReference>
<accession>A0A8J3ZWQ3</accession>
<evidence type="ECO:0000256" key="1">
    <source>
        <dbReference type="ARBA" id="ARBA00008898"/>
    </source>
</evidence>
<dbReference type="RefSeq" id="WP_203930901.1">
    <property type="nucleotide sequence ID" value="NZ_BOPH01000084.1"/>
</dbReference>
<gene>
    <name evidence="4" type="ORF">Voc01_059280</name>
</gene>
<dbReference type="InterPro" id="IPR002563">
    <property type="entry name" value="Flavin_Rdtase-like_dom"/>
</dbReference>
<comment type="similarity">
    <text evidence="1">Belongs to the non-flavoprotein flavin reductase family.</text>
</comment>
<organism evidence="4 5">
    <name type="scientific">Virgisporangium ochraceum</name>
    <dbReference type="NCBI Taxonomy" id="65505"/>
    <lineage>
        <taxon>Bacteria</taxon>
        <taxon>Bacillati</taxon>
        <taxon>Actinomycetota</taxon>
        <taxon>Actinomycetes</taxon>
        <taxon>Micromonosporales</taxon>
        <taxon>Micromonosporaceae</taxon>
        <taxon>Virgisporangium</taxon>
    </lineage>
</organism>
<dbReference type="GO" id="GO:0004497">
    <property type="term" value="F:monooxygenase activity"/>
    <property type="evidence" value="ECO:0007669"/>
    <property type="project" value="UniProtKB-KW"/>
</dbReference>
<evidence type="ECO:0000256" key="2">
    <source>
        <dbReference type="ARBA" id="ARBA00023002"/>
    </source>
</evidence>
<dbReference type="PANTHER" id="PTHR30466:SF11">
    <property type="entry name" value="FLAVIN-DEPENDENT MONOOXYGENASE, REDUCTASE SUBUNIT HSAB"/>
    <property type="match status" value="1"/>
</dbReference>
<dbReference type="Pfam" id="PF01613">
    <property type="entry name" value="Flavin_Reduct"/>
    <property type="match status" value="1"/>
</dbReference>
<feature type="domain" description="Flavin reductase like" evidence="3">
    <location>
        <begin position="16"/>
        <end position="163"/>
    </location>
</feature>
<evidence type="ECO:0000313" key="4">
    <source>
        <dbReference type="EMBL" id="GIJ71011.1"/>
    </source>
</evidence>
<dbReference type="NCBIfam" id="NF045630">
    <property type="entry name" value="monooxsub_HsaB"/>
    <property type="match status" value="1"/>
</dbReference>
<evidence type="ECO:0000259" key="3">
    <source>
        <dbReference type="SMART" id="SM00903"/>
    </source>
</evidence>
<evidence type="ECO:0000313" key="5">
    <source>
        <dbReference type="Proteomes" id="UP000635606"/>
    </source>
</evidence>
<dbReference type="SMART" id="SM00903">
    <property type="entry name" value="Flavin_Reduct"/>
    <property type="match status" value="1"/>
</dbReference>
<dbReference type="InterPro" id="IPR054682">
    <property type="entry name" value="HsaB"/>
</dbReference>
<dbReference type="Gene3D" id="2.30.110.10">
    <property type="entry name" value="Electron Transport, Fmn-binding Protein, Chain A"/>
    <property type="match status" value="1"/>
</dbReference>
<reference evidence="4" key="1">
    <citation type="submission" date="2021-01" db="EMBL/GenBank/DDBJ databases">
        <title>Whole genome shotgun sequence of Virgisporangium ochraceum NBRC 16418.</title>
        <authorList>
            <person name="Komaki H."/>
            <person name="Tamura T."/>
        </authorList>
    </citation>
    <scope>NUCLEOTIDE SEQUENCE</scope>
    <source>
        <strain evidence="4">NBRC 16418</strain>
    </source>
</reference>
<protein>
    <submittedName>
        <fullName evidence="4">Monooxygenase</fullName>
    </submittedName>
</protein>
<dbReference type="InterPro" id="IPR012349">
    <property type="entry name" value="Split_barrel_FMN-bd"/>
</dbReference>
<keyword evidence="4" id="KW-0503">Monooxygenase</keyword>
<keyword evidence="5" id="KW-1185">Reference proteome</keyword>
<dbReference type="SUPFAM" id="SSF50475">
    <property type="entry name" value="FMN-binding split barrel"/>
    <property type="match status" value="1"/>
</dbReference>
<keyword evidence="2" id="KW-0560">Oxidoreductase</keyword>